<keyword evidence="2" id="KW-1185">Reference proteome</keyword>
<dbReference type="EMBL" id="JANHOG010000234">
    <property type="protein sequence ID" value="KAJ3556523.1"/>
    <property type="molecule type" value="Genomic_DNA"/>
</dbReference>
<accession>A0ACC1TAJ9</accession>
<protein>
    <submittedName>
        <fullName evidence="1">Uncharacterized protein</fullName>
    </submittedName>
</protein>
<sequence length="98" mass="10723">MFDEIAQNEEDAEDYDLEALEHRTEALQASHLNDDDDAATLVGHRPGSMAEDAVVFEIGDEDAQELSDDDDGAKKGRAASSHHEEGADHEREGLMKDA</sequence>
<evidence type="ECO:0000313" key="2">
    <source>
        <dbReference type="Proteomes" id="UP001148662"/>
    </source>
</evidence>
<evidence type="ECO:0000313" key="1">
    <source>
        <dbReference type="EMBL" id="KAJ3556523.1"/>
    </source>
</evidence>
<gene>
    <name evidence="1" type="ORF">NM688_g1988</name>
</gene>
<dbReference type="Proteomes" id="UP001148662">
    <property type="component" value="Unassembled WGS sequence"/>
</dbReference>
<comment type="caution">
    <text evidence="1">The sequence shown here is derived from an EMBL/GenBank/DDBJ whole genome shotgun (WGS) entry which is preliminary data.</text>
</comment>
<proteinExistence type="predicted"/>
<organism evidence="1 2">
    <name type="scientific">Phlebia brevispora</name>
    <dbReference type="NCBI Taxonomy" id="194682"/>
    <lineage>
        <taxon>Eukaryota</taxon>
        <taxon>Fungi</taxon>
        <taxon>Dikarya</taxon>
        <taxon>Basidiomycota</taxon>
        <taxon>Agaricomycotina</taxon>
        <taxon>Agaricomycetes</taxon>
        <taxon>Polyporales</taxon>
        <taxon>Meruliaceae</taxon>
        <taxon>Phlebia</taxon>
    </lineage>
</organism>
<name>A0ACC1TAJ9_9APHY</name>
<reference evidence="1" key="1">
    <citation type="submission" date="2022-07" db="EMBL/GenBank/DDBJ databases">
        <title>Genome Sequence of Phlebia brevispora.</title>
        <authorList>
            <person name="Buettner E."/>
        </authorList>
    </citation>
    <scope>NUCLEOTIDE SEQUENCE</scope>
    <source>
        <strain evidence="1">MPL23</strain>
    </source>
</reference>